<accession>A0A4R6SM30</accession>
<keyword evidence="9" id="KW-1185">Reference proteome</keyword>
<feature type="signal peptide" evidence="6">
    <location>
        <begin position="1"/>
        <end position="24"/>
    </location>
</feature>
<comment type="caution">
    <text evidence="8">The sequence shown here is derived from an EMBL/GenBank/DDBJ whole genome shotgun (WGS) entry which is preliminary data.</text>
</comment>
<dbReference type="EMBL" id="SNXZ01000001">
    <property type="protein sequence ID" value="TDQ04954.1"/>
    <property type="molecule type" value="Genomic_DNA"/>
</dbReference>
<evidence type="ECO:0000256" key="3">
    <source>
        <dbReference type="ARBA" id="ARBA00022729"/>
    </source>
</evidence>
<name>A0A4R6SM30_LABRH</name>
<proteinExistence type="predicted"/>
<evidence type="ECO:0000259" key="7">
    <source>
        <dbReference type="Pfam" id="PF17210"/>
    </source>
</evidence>
<evidence type="ECO:0000256" key="1">
    <source>
        <dbReference type="ARBA" id="ARBA00004613"/>
    </source>
</evidence>
<sequence>MTRARIVASISALALLLGSAPAYADDPTFPTVPTIPPAGSGFSFSATLDKAAYHFGEPIKVHVEVANTGTEPVSMAVDVDGDLSFDTAQWDGLIDGTSIGVVLAAGERKVLDVTADVTFPHSDTTSFTETLDAFNNFSSDGPHKRVTLTAPISALTGVYSGTAYFDANANATMDPGEQALPGVTVHIVGGPPYTEESQVTDAQGHFSFTVPIGNYTASYRMDGGYVPIVREDSFYLDEAGRENQFVAFKRPLSDRLHATMKLTKSTYKVGEVAHATVKLTNSGNAELTGVKAVCDRGGFQNELNPSKPGHGPLAVDGAGVTLAAGQTRTFDVYDTVPAGAREDGYVSVSCDFGPDADVDGRATAHDQARVPGQRGSGRGQLLYDRNGDGTWDQETEGVSGVKVVLRDQFSHKIIGRATSDKRGFVNFADLPSGRHEVEVVGRWQPVSGALTLEIKNPPRIYPQPLRIKPGPNHPDPQTTTAPAPGTGGGTTPTPQGSAGAHGLAYTGVDVFPPLFGGVLLLAAGAALVLATRRWRTA</sequence>
<reference evidence="8 9" key="1">
    <citation type="submission" date="2019-03" db="EMBL/GenBank/DDBJ databases">
        <title>Genomic Encyclopedia of Type Strains, Phase IV (KMG-IV): sequencing the most valuable type-strain genomes for metagenomic binning, comparative biology and taxonomic classification.</title>
        <authorList>
            <person name="Goeker M."/>
        </authorList>
    </citation>
    <scope>NUCLEOTIDE SEQUENCE [LARGE SCALE GENOMIC DNA]</scope>
    <source>
        <strain evidence="8 9">DSM 45361</strain>
    </source>
</reference>
<keyword evidence="5" id="KW-0472">Membrane</keyword>
<feature type="chain" id="PRO_5020457261" evidence="6">
    <location>
        <begin position="25"/>
        <end position="537"/>
    </location>
</feature>
<dbReference type="GO" id="GO:0005975">
    <property type="term" value="P:carbohydrate metabolic process"/>
    <property type="evidence" value="ECO:0007669"/>
    <property type="project" value="UniProtKB-ARBA"/>
</dbReference>
<keyword evidence="2" id="KW-0964">Secreted</keyword>
<keyword evidence="5" id="KW-1133">Transmembrane helix</keyword>
<dbReference type="Proteomes" id="UP000295444">
    <property type="component" value="Unassembled WGS sequence"/>
</dbReference>
<comment type="subcellular location">
    <subcellularLocation>
        <location evidence="1">Secreted</location>
    </subcellularLocation>
</comment>
<feature type="transmembrane region" description="Helical" evidence="5">
    <location>
        <begin position="510"/>
        <end position="530"/>
    </location>
</feature>
<feature type="domain" description="SD-repeat containing protein B" evidence="7">
    <location>
        <begin position="383"/>
        <end position="440"/>
    </location>
</feature>
<keyword evidence="3 6" id="KW-0732">Signal</keyword>
<dbReference type="SUPFAM" id="SSF117074">
    <property type="entry name" value="Hypothetical protein PA1324"/>
    <property type="match status" value="1"/>
</dbReference>
<dbReference type="GO" id="GO:0005576">
    <property type="term" value="C:extracellular region"/>
    <property type="evidence" value="ECO:0007669"/>
    <property type="project" value="UniProtKB-SubCell"/>
</dbReference>
<dbReference type="Pfam" id="PF17210">
    <property type="entry name" value="SdrD_B"/>
    <property type="match status" value="1"/>
</dbReference>
<evidence type="ECO:0000256" key="6">
    <source>
        <dbReference type="SAM" id="SignalP"/>
    </source>
</evidence>
<organism evidence="8 9">
    <name type="scientific">Labedaea rhizosphaerae</name>
    <dbReference type="NCBI Taxonomy" id="598644"/>
    <lineage>
        <taxon>Bacteria</taxon>
        <taxon>Bacillati</taxon>
        <taxon>Actinomycetota</taxon>
        <taxon>Actinomycetes</taxon>
        <taxon>Pseudonocardiales</taxon>
        <taxon>Pseudonocardiaceae</taxon>
        <taxon>Labedaea</taxon>
    </lineage>
</organism>
<protein>
    <submittedName>
        <fullName evidence="8">SdrD B-like protein</fullName>
    </submittedName>
</protein>
<dbReference type="SUPFAM" id="SSF49464">
    <property type="entry name" value="Carboxypeptidase regulatory domain-like"/>
    <property type="match status" value="1"/>
</dbReference>
<dbReference type="Gene3D" id="2.60.40.10">
    <property type="entry name" value="Immunoglobulins"/>
    <property type="match status" value="2"/>
</dbReference>
<evidence type="ECO:0000313" key="8">
    <source>
        <dbReference type="EMBL" id="TDQ04954.1"/>
    </source>
</evidence>
<feature type="region of interest" description="Disordered" evidence="4">
    <location>
        <begin position="459"/>
        <end position="498"/>
    </location>
</feature>
<dbReference type="OrthoDB" id="3694469at2"/>
<gene>
    <name evidence="8" type="ORF">EV186_101917</name>
</gene>
<evidence type="ECO:0000313" key="9">
    <source>
        <dbReference type="Proteomes" id="UP000295444"/>
    </source>
</evidence>
<dbReference type="InterPro" id="IPR008969">
    <property type="entry name" value="CarboxyPept-like_regulatory"/>
</dbReference>
<evidence type="ECO:0000256" key="5">
    <source>
        <dbReference type="SAM" id="Phobius"/>
    </source>
</evidence>
<dbReference type="InterPro" id="IPR013783">
    <property type="entry name" value="Ig-like_fold"/>
</dbReference>
<evidence type="ECO:0000256" key="2">
    <source>
        <dbReference type="ARBA" id="ARBA00022525"/>
    </source>
</evidence>
<keyword evidence="5" id="KW-0812">Transmembrane</keyword>
<dbReference type="RefSeq" id="WP_133847786.1">
    <property type="nucleotide sequence ID" value="NZ_SNXZ01000001.1"/>
</dbReference>
<dbReference type="InterPro" id="IPR033764">
    <property type="entry name" value="Sdr_B"/>
</dbReference>
<evidence type="ECO:0000256" key="4">
    <source>
        <dbReference type="SAM" id="MobiDB-lite"/>
    </source>
</evidence>
<dbReference type="AlphaFoldDB" id="A0A4R6SM30"/>